<dbReference type="EMBL" id="CABIJS010000708">
    <property type="protein sequence ID" value="VUZ56954.1"/>
    <property type="molecule type" value="Genomic_DNA"/>
</dbReference>
<dbReference type="Proteomes" id="UP000321570">
    <property type="component" value="Unassembled WGS sequence"/>
</dbReference>
<evidence type="ECO:0000313" key="1">
    <source>
        <dbReference type="EMBL" id="VDL18424.1"/>
    </source>
</evidence>
<evidence type="ECO:0000313" key="3">
    <source>
        <dbReference type="Proteomes" id="UP000274504"/>
    </source>
</evidence>
<gene>
    <name evidence="1" type="ORF">HDID_LOCUS963</name>
    <name evidence="2" type="ORF">WMSIL1_LOCUS14495</name>
</gene>
<dbReference type="AlphaFoldDB" id="A0A0R3S9M4"/>
<dbReference type="Proteomes" id="UP000274504">
    <property type="component" value="Unassembled WGS sequence"/>
</dbReference>
<organism evidence="5">
    <name type="scientific">Hymenolepis diminuta</name>
    <name type="common">Rat tapeworm</name>
    <dbReference type="NCBI Taxonomy" id="6216"/>
    <lineage>
        <taxon>Eukaryota</taxon>
        <taxon>Metazoa</taxon>
        <taxon>Spiralia</taxon>
        <taxon>Lophotrochozoa</taxon>
        <taxon>Platyhelminthes</taxon>
        <taxon>Cestoda</taxon>
        <taxon>Eucestoda</taxon>
        <taxon>Cyclophyllidea</taxon>
        <taxon>Hymenolepididae</taxon>
        <taxon>Hymenolepis</taxon>
    </lineage>
</organism>
<dbReference type="WBParaSite" id="HDID_0000096201-mRNA-1">
    <property type="protein sequence ID" value="HDID_0000096201-mRNA-1"/>
    <property type="gene ID" value="HDID_0000096201"/>
</dbReference>
<keyword evidence="4" id="KW-1185">Reference proteome</keyword>
<sequence>MKCETVFKGKTEAMVCNVADRDINLLKLDWIDMFSVHESKIQTVICQQMHINETIEWLAGVLEDTLGTCT</sequence>
<evidence type="ECO:0000313" key="5">
    <source>
        <dbReference type="WBParaSite" id="HDID_0000096201-mRNA-1"/>
    </source>
</evidence>
<dbReference type="EMBL" id="UYSG01000150">
    <property type="protein sequence ID" value="VDL18424.1"/>
    <property type="molecule type" value="Genomic_DNA"/>
</dbReference>
<reference evidence="1 3" key="2">
    <citation type="submission" date="2018-11" db="EMBL/GenBank/DDBJ databases">
        <authorList>
            <consortium name="Pathogen Informatics"/>
        </authorList>
    </citation>
    <scope>NUCLEOTIDE SEQUENCE [LARGE SCALE GENOMIC DNA]</scope>
</reference>
<name>A0A0R3S9M4_HYMDI</name>
<evidence type="ECO:0000313" key="4">
    <source>
        <dbReference type="Proteomes" id="UP000321570"/>
    </source>
</evidence>
<reference evidence="2 4" key="3">
    <citation type="submission" date="2019-07" db="EMBL/GenBank/DDBJ databases">
        <authorList>
            <person name="Jastrzebski P J."/>
            <person name="Paukszto L."/>
            <person name="Jastrzebski P J."/>
        </authorList>
    </citation>
    <scope>NUCLEOTIDE SEQUENCE [LARGE SCALE GENOMIC DNA]</scope>
    <source>
        <strain evidence="2 4">WMS-il1</strain>
    </source>
</reference>
<proteinExistence type="predicted"/>
<reference evidence="5" key="1">
    <citation type="submission" date="2017-02" db="UniProtKB">
        <authorList>
            <consortium name="WormBaseParasite"/>
        </authorList>
    </citation>
    <scope>IDENTIFICATION</scope>
</reference>
<protein>
    <submittedName>
        <fullName evidence="1 5">Uncharacterized protein</fullName>
    </submittedName>
</protein>
<accession>A0A0R3S9M4</accession>
<evidence type="ECO:0000313" key="2">
    <source>
        <dbReference type="EMBL" id="VUZ56954.1"/>
    </source>
</evidence>